<dbReference type="Pfam" id="PF24842">
    <property type="entry name" value="UFD1_N2"/>
    <property type="match status" value="1"/>
</dbReference>
<dbReference type="Proteomes" id="UP000278143">
    <property type="component" value="Unassembled WGS sequence"/>
</dbReference>
<dbReference type="Gene3D" id="3.10.330.10">
    <property type="match status" value="1"/>
</dbReference>
<feature type="non-terminal residue" evidence="6">
    <location>
        <position position="1"/>
    </location>
</feature>
<feature type="domain" description="Ubiquitin fusion degradation protein UFD1 N-terminal subdomain 2" evidence="5">
    <location>
        <begin position="54"/>
        <end position="131"/>
    </location>
</feature>
<dbReference type="InterPro" id="IPR004854">
    <property type="entry name" value="Ufd1-like"/>
</dbReference>
<evidence type="ECO:0000256" key="3">
    <source>
        <dbReference type="SAM" id="MobiDB-lite"/>
    </source>
</evidence>
<name>A0A4P9Z4A8_9FUNG</name>
<dbReference type="AlphaFoldDB" id="A0A4P9Z4A8"/>
<reference evidence="7" key="1">
    <citation type="journal article" date="2018" name="Nat. Microbiol.">
        <title>Leveraging single-cell genomics to expand the fungal tree of life.</title>
        <authorList>
            <person name="Ahrendt S.R."/>
            <person name="Quandt C.A."/>
            <person name="Ciobanu D."/>
            <person name="Clum A."/>
            <person name="Salamov A."/>
            <person name="Andreopoulos B."/>
            <person name="Cheng J.F."/>
            <person name="Woyke T."/>
            <person name="Pelin A."/>
            <person name="Henrissat B."/>
            <person name="Reynolds N.K."/>
            <person name="Benny G.L."/>
            <person name="Smith M.E."/>
            <person name="James T.Y."/>
            <person name="Grigoriev I.V."/>
        </authorList>
    </citation>
    <scope>NUCLEOTIDE SEQUENCE [LARGE SCALE GENOMIC DNA]</scope>
    <source>
        <strain evidence="7">Benny S71-1</strain>
    </source>
</reference>
<proteinExistence type="inferred from homology"/>
<comment type="similarity">
    <text evidence="1">Belongs to the UFD1 family.</text>
</comment>
<dbReference type="InterPro" id="IPR055417">
    <property type="entry name" value="UFD1_N1"/>
</dbReference>
<dbReference type="Pfam" id="PF03152">
    <property type="entry name" value="UFD1_N1"/>
    <property type="match status" value="1"/>
</dbReference>
<evidence type="ECO:0000313" key="6">
    <source>
        <dbReference type="EMBL" id="RKP27285.1"/>
    </source>
</evidence>
<feature type="compositionally biased region" description="Low complexity" evidence="3">
    <location>
        <begin position="142"/>
        <end position="159"/>
    </location>
</feature>
<evidence type="ECO:0000256" key="1">
    <source>
        <dbReference type="ARBA" id="ARBA00006043"/>
    </source>
</evidence>
<dbReference type="GO" id="GO:0034098">
    <property type="term" value="C:VCP-NPL4-UFD1 AAA ATPase complex"/>
    <property type="evidence" value="ECO:0007669"/>
    <property type="project" value="TreeGrafter"/>
</dbReference>
<accession>A0A4P9Z4A8</accession>
<dbReference type="Gene3D" id="2.40.40.50">
    <property type="entry name" value="Ubiquitin fusion degradation protein UFD1, N-terminal domain"/>
    <property type="match status" value="1"/>
</dbReference>
<evidence type="ECO:0000259" key="4">
    <source>
        <dbReference type="Pfam" id="PF03152"/>
    </source>
</evidence>
<feature type="region of interest" description="Disordered" evidence="3">
    <location>
        <begin position="130"/>
        <end position="159"/>
    </location>
</feature>
<evidence type="ECO:0000259" key="5">
    <source>
        <dbReference type="Pfam" id="PF24842"/>
    </source>
</evidence>
<keyword evidence="2" id="KW-0833">Ubl conjugation pathway</keyword>
<gene>
    <name evidence="6" type="ORF">SYNPS1DRAFT_12919</name>
</gene>
<organism evidence="6 7">
    <name type="scientific">Syncephalis pseudoplumigaleata</name>
    <dbReference type="NCBI Taxonomy" id="1712513"/>
    <lineage>
        <taxon>Eukaryota</taxon>
        <taxon>Fungi</taxon>
        <taxon>Fungi incertae sedis</taxon>
        <taxon>Zoopagomycota</taxon>
        <taxon>Zoopagomycotina</taxon>
        <taxon>Zoopagomycetes</taxon>
        <taxon>Zoopagales</taxon>
        <taxon>Piptocephalidaceae</taxon>
        <taxon>Syncephalis</taxon>
    </lineage>
</organism>
<dbReference type="InterPro" id="IPR042299">
    <property type="entry name" value="Ufd1-like_Nn"/>
</dbReference>
<sequence>LFRVTDENGERKTHAGLADKTCEEGHAYLPYWMMQTLQLEEGALINVRMVNLPKCKLVEFEWQDEAFLDITDPAAVLTQTLKNYFTLTCGDTICISYNDRIYHLRVAQIRPEAAGGVLMLNTTATLEFRAPPGYQEPTARPSSSSVSGGSSGGMHSQSL</sequence>
<dbReference type="GO" id="GO:0036503">
    <property type="term" value="P:ERAD pathway"/>
    <property type="evidence" value="ECO:0007669"/>
    <property type="project" value="TreeGrafter"/>
</dbReference>
<dbReference type="EMBL" id="KZ989235">
    <property type="protein sequence ID" value="RKP27285.1"/>
    <property type="molecule type" value="Genomic_DNA"/>
</dbReference>
<dbReference type="PANTHER" id="PTHR12555:SF13">
    <property type="entry name" value="UBIQUITIN RECOGNITION FACTOR IN ER-ASSOCIATED DEGRADATION PROTEIN 1"/>
    <property type="match status" value="1"/>
</dbReference>
<dbReference type="GO" id="GO:0006511">
    <property type="term" value="P:ubiquitin-dependent protein catabolic process"/>
    <property type="evidence" value="ECO:0007669"/>
    <property type="project" value="InterPro"/>
</dbReference>
<dbReference type="PANTHER" id="PTHR12555">
    <property type="entry name" value="UBIQUITIN FUSION DEGRADATON PROTEIN 1"/>
    <property type="match status" value="1"/>
</dbReference>
<dbReference type="InterPro" id="IPR055418">
    <property type="entry name" value="UFD1_N2"/>
</dbReference>
<dbReference type="GO" id="GO:0031593">
    <property type="term" value="F:polyubiquitin modification-dependent protein binding"/>
    <property type="evidence" value="ECO:0007669"/>
    <property type="project" value="TreeGrafter"/>
</dbReference>
<protein>
    <submittedName>
        <fullName evidence="6">Ubiquitin fusion degradation protein UFD1</fullName>
    </submittedName>
</protein>
<keyword evidence="7" id="KW-1185">Reference proteome</keyword>
<evidence type="ECO:0000256" key="2">
    <source>
        <dbReference type="ARBA" id="ARBA00022786"/>
    </source>
</evidence>
<dbReference type="OrthoDB" id="422728at2759"/>
<evidence type="ECO:0000313" key="7">
    <source>
        <dbReference type="Proteomes" id="UP000278143"/>
    </source>
</evidence>
<feature type="domain" description="Ubiquitin fusion degradation protein UFD1 N-terminal subdomain 1" evidence="4">
    <location>
        <begin position="1"/>
        <end position="53"/>
    </location>
</feature>